<evidence type="ECO:0000313" key="2">
    <source>
        <dbReference type="Proteomes" id="UP001549097"/>
    </source>
</evidence>
<dbReference type="PANTHER" id="PTHR40084">
    <property type="entry name" value="PHOSPHOHYDROLASE, PHP FAMILY"/>
    <property type="match status" value="1"/>
</dbReference>
<accession>A0ABV2LK19</accession>
<protein>
    <submittedName>
        <fullName evidence="1">Uncharacterized protein (TIGR00375 family)</fullName>
    </submittedName>
</protein>
<proteinExistence type="predicted"/>
<organism evidence="1 2">
    <name type="scientific">Fictibacillus halophilus</name>
    <dbReference type="NCBI Taxonomy" id="1610490"/>
    <lineage>
        <taxon>Bacteria</taxon>
        <taxon>Bacillati</taxon>
        <taxon>Bacillota</taxon>
        <taxon>Bacilli</taxon>
        <taxon>Bacillales</taxon>
        <taxon>Fictibacillaceae</taxon>
        <taxon>Fictibacillus</taxon>
    </lineage>
</organism>
<dbReference type="PANTHER" id="PTHR40084:SF1">
    <property type="entry name" value="PHOSPHOTRANSFERASE"/>
    <property type="match status" value="1"/>
</dbReference>
<gene>
    <name evidence="1" type="ORF">ABID52_001508</name>
</gene>
<dbReference type="InterPro" id="IPR016195">
    <property type="entry name" value="Pol/histidinol_Pase-like"/>
</dbReference>
<dbReference type="Proteomes" id="UP001549097">
    <property type="component" value="Unassembled WGS sequence"/>
</dbReference>
<evidence type="ECO:0000313" key="1">
    <source>
        <dbReference type="EMBL" id="MET3727927.1"/>
    </source>
</evidence>
<dbReference type="Gene3D" id="3.20.20.140">
    <property type="entry name" value="Metal-dependent hydrolases"/>
    <property type="match status" value="1"/>
</dbReference>
<reference evidence="1 2" key="1">
    <citation type="submission" date="2024-06" db="EMBL/GenBank/DDBJ databases">
        <title>Genomic Encyclopedia of Type Strains, Phase IV (KMG-IV): sequencing the most valuable type-strain genomes for metagenomic binning, comparative biology and taxonomic classification.</title>
        <authorList>
            <person name="Goeker M."/>
        </authorList>
    </citation>
    <scope>NUCLEOTIDE SEQUENCE [LARGE SCALE GENOMIC DNA]</scope>
    <source>
        <strain evidence="1 2">DSM 100124</strain>
    </source>
</reference>
<keyword evidence="2" id="KW-1185">Reference proteome</keyword>
<dbReference type="SUPFAM" id="SSF89550">
    <property type="entry name" value="PHP domain-like"/>
    <property type="match status" value="1"/>
</dbReference>
<dbReference type="EMBL" id="JBEPMP010000001">
    <property type="protein sequence ID" value="MET3727927.1"/>
    <property type="molecule type" value="Genomic_DNA"/>
</dbReference>
<comment type="caution">
    <text evidence="1">The sequence shown here is derived from an EMBL/GenBank/DDBJ whole genome shotgun (WGS) entry which is preliminary data.</text>
</comment>
<dbReference type="CDD" id="cd19067">
    <property type="entry name" value="PfuEndoQ-like"/>
    <property type="match status" value="1"/>
</dbReference>
<name>A0ABV2LK19_9BACL</name>
<sequence>MPSKNKLLPFFADMHIHIGASRTGKAIKITGSRSLTLRNILRVAKHVKGMDIIGIIDCHSPEVLQELKELKHDGYLQELEDGGLSIDGLTLIPGAEIEINDEHCKGPIHVLVYMPSLAAMENLSGWLTPRMKNIHLSSQRMYGSARELQEFVKDLGGLFIPAHIFTPFKSLYGKGVAFSLTEILDPAMIDGVELGLSSNTEMASRLEELSPFAFLTNSDAHSLEKIAREYQMLSLKEPTFKEFKMALQEKNGREIIANYGLNPYLGKYYNSVCEACLKVYLPNSENCVKCGSRKFIKGVNDRINELQGTGTTKSKRNRPPYIHQIPLEFIPGLGPKSLVKMREAIGTDMDIIHSSTEDQLKEIVKPAIAEQILSARDGNLSVQIGGGGAYGKVMVNHPSKSKK</sequence>